<dbReference type="Proteomes" id="UP001328107">
    <property type="component" value="Unassembled WGS sequence"/>
</dbReference>
<proteinExistence type="predicted"/>
<feature type="non-terminal residue" evidence="1">
    <location>
        <position position="1"/>
    </location>
</feature>
<evidence type="ECO:0000313" key="2">
    <source>
        <dbReference type="Proteomes" id="UP001328107"/>
    </source>
</evidence>
<keyword evidence="2" id="KW-1185">Reference proteome</keyword>
<reference evidence="2" key="1">
    <citation type="submission" date="2022-10" db="EMBL/GenBank/DDBJ databases">
        <title>Genome assembly of Pristionchus species.</title>
        <authorList>
            <person name="Yoshida K."/>
            <person name="Sommer R.J."/>
        </authorList>
    </citation>
    <scope>NUCLEOTIDE SEQUENCE [LARGE SCALE GENOMIC DNA]</scope>
    <source>
        <strain evidence="2">RS5460</strain>
    </source>
</reference>
<gene>
    <name evidence="1" type="ORF">PMAYCL1PPCAC_04505</name>
</gene>
<accession>A0AAN5C863</accession>
<feature type="non-terminal residue" evidence="1">
    <location>
        <position position="83"/>
    </location>
</feature>
<comment type="caution">
    <text evidence="1">The sequence shown here is derived from an EMBL/GenBank/DDBJ whole genome shotgun (WGS) entry which is preliminary data.</text>
</comment>
<name>A0AAN5C863_9BILA</name>
<protein>
    <submittedName>
        <fullName evidence="1">Uncharacterized protein</fullName>
    </submittedName>
</protein>
<dbReference type="EMBL" id="BTRK01000002">
    <property type="protein sequence ID" value="GMR34310.1"/>
    <property type="molecule type" value="Genomic_DNA"/>
</dbReference>
<evidence type="ECO:0000313" key="1">
    <source>
        <dbReference type="EMBL" id="GMR34310.1"/>
    </source>
</evidence>
<sequence>GERKRRLHARPHQLQLFDVFVVREEGAFHATRCTHPPTSPLILLATSRRLAATRKHQRGAEPELEFLLFLWSGEEKADVSILD</sequence>
<dbReference type="AlphaFoldDB" id="A0AAN5C863"/>
<organism evidence="1 2">
    <name type="scientific">Pristionchus mayeri</name>
    <dbReference type="NCBI Taxonomy" id="1317129"/>
    <lineage>
        <taxon>Eukaryota</taxon>
        <taxon>Metazoa</taxon>
        <taxon>Ecdysozoa</taxon>
        <taxon>Nematoda</taxon>
        <taxon>Chromadorea</taxon>
        <taxon>Rhabditida</taxon>
        <taxon>Rhabditina</taxon>
        <taxon>Diplogasteromorpha</taxon>
        <taxon>Diplogasteroidea</taxon>
        <taxon>Neodiplogasteridae</taxon>
        <taxon>Pristionchus</taxon>
    </lineage>
</organism>